<dbReference type="AlphaFoldDB" id="A1B2I0"/>
<dbReference type="KEGG" id="pde:Pden_1626"/>
<name>A1B2I0_PARDP</name>
<reference evidence="2" key="1">
    <citation type="submission" date="2006-12" db="EMBL/GenBank/DDBJ databases">
        <title>Complete sequence of chromosome 1 of Paracoccus denitrificans PD1222.</title>
        <authorList>
            <person name="Copeland A."/>
            <person name="Lucas S."/>
            <person name="Lapidus A."/>
            <person name="Barry K."/>
            <person name="Detter J.C."/>
            <person name="Glavina del Rio T."/>
            <person name="Hammon N."/>
            <person name="Israni S."/>
            <person name="Dalin E."/>
            <person name="Tice H."/>
            <person name="Pitluck S."/>
            <person name="Munk A.C."/>
            <person name="Brettin T."/>
            <person name="Bruce D."/>
            <person name="Han C."/>
            <person name="Tapia R."/>
            <person name="Gilna P."/>
            <person name="Schmutz J."/>
            <person name="Larimer F."/>
            <person name="Land M."/>
            <person name="Hauser L."/>
            <person name="Kyrpides N."/>
            <person name="Lykidis A."/>
            <person name="Spiro S."/>
            <person name="Richardson D.J."/>
            <person name="Moir J.W.B."/>
            <person name="Ferguson S.J."/>
            <person name="van Spanning R.J.M."/>
            <person name="Richardson P."/>
        </authorList>
    </citation>
    <scope>NUCLEOTIDE SEQUENCE [LARGE SCALE GENOMIC DNA]</scope>
    <source>
        <strain evidence="2">Pd 1222</strain>
    </source>
</reference>
<dbReference type="EMBL" id="CP000489">
    <property type="protein sequence ID" value="ABL69724.1"/>
    <property type="molecule type" value="Genomic_DNA"/>
</dbReference>
<evidence type="ECO:0000313" key="1">
    <source>
        <dbReference type="EMBL" id="ABL69724.1"/>
    </source>
</evidence>
<accession>A1B2I0</accession>
<evidence type="ECO:0000313" key="2">
    <source>
        <dbReference type="Proteomes" id="UP000000361"/>
    </source>
</evidence>
<dbReference type="EnsemblBacteria" id="ABL69724">
    <property type="protein sequence ID" value="ABL69724"/>
    <property type="gene ID" value="Pden_1626"/>
</dbReference>
<sequence>MPSCKGSDLPRAIWLRASAAVRRAISSCVGLSPIDLNFPAPCDATGADTALHPDARTFASGRYANAHADIWYVGEFPSHHRLRILMRKGLFPGKQEAEAVQGV</sequence>
<dbReference type="HOGENOM" id="CLU_2261037_0_0_5"/>
<proteinExistence type="predicted"/>
<organism evidence="1 2">
    <name type="scientific">Paracoccus denitrificans (strain Pd 1222)</name>
    <dbReference type="NCBI Taxonomy" id="318586"/>
    <lineage>
        <taxon>Bacteria</taxon>
        <taxon>Pseudomonadati</taxon>
        <taxon>Pseudomonadota</taxon>
        <taxon>Alphaproteobacteria</taxon>
        <taxon>Rhodobacterales</taxon>
        <taxon>Paracoccaceae</taxon>
        <taxon>Paracoccus</taxon>
    </lineage>
</organism>
<protein>
    <submittedName>
        <fullName evidence="1">Uncharacterized protein</fullName>
    </submittedName>
</protein>
<gene>
    <name evidence="1" type="ordered locus">Pden_1626</name>
</gene>
<keyword evidence="2" id="KW-1185">Reference proteome</keyword>
<dbReference type="Proteomes" id="UP000000361">
    <property type="component" value="Chromosome 1"/>
</dbReference>